<comment type="subcellular location">
    <subcellularLocation>
        <location evidence="1">Mitochondrion</location>
    </subcellularLocation>
</comment>
<keyword evidence="1" id="KW-0819">tRNA processing</keyword>
<dbReference type="HAMAP" id="MF_01445">
    <property type="entry name" value="TsaD"/>
    <property type="match status" value="1"/>
</dbReference>
<comment type="cofactor">
    <cofactor evidence="1">
        <name>a divalent metal cation</name>
        <dbReference type="ChEBI" id="CHEBI:60240"/>
    </cofactor>
    <text evidence="1">Binds 1 divalent metal cation per subunit.</text>
</comment>
<comment type="function">
    <text evidence="1">Required for the formation of a threonylcarbamoyl group on adenosine at position 37 (t(6)A37) in mitochondrial tRNAs that read codons beginning with adenine. Probably involved in the transfer of the threonylcarbamoyl moiety of threonylcarbamoyl-AMP (TC-AMP) to the N6 group of A37. Involved in mitochondrial genome maintenance.</text>
</comment>
<dbReference type="PANTHER" id="PTHR11735">
    <property type="entry name" value="TRNA N6-ADENOSINE THREONYLCARBAMOYLTRANSFERASE"/>
    <property type="match status" value="1"/>
</dbReference>
<dbReference type="GO" id="GO:0046872">
    <property type="term" value="F:metal ion binding"/>
    <property type="evidence" value="ECO:0007669"/>
    <property type="project" value="UniProtKB-KW"/>
</dbReference>
<dbReference type="PANTHER" id="PTHR11735:SF6">
    <property type="entry name" value="TRNA N6-ADENOSINE THREONYLCARBAMOYLTRANSFERASE, MITOCHONDRIAL"/>
    <property type="match status" value="1"/>
</dbReference>
<sequence>MRIHQTVHHAVRRPRLVCSTPCRARHLLTLAIETSCDDTAVAILETCKNTDTGRASAVLHFHKKVTSNNTVYHGIHPLTALVSHQQNLASLVDEAIQHLPPAETLNAHDARVVTFPGTSAPNGPWKRRRPDFIAVTRGPGMRSNLFTGLDTAKGLAAAWQIGLVGVHHMQAHALTPRLVSALQNAQRDDRRPGEGPTKASAQHPRTHIEPEFPFLSVLASGGHTLLIRSESLAEHEVIATTKDIALGACLDKIARVVLPPEILQSAKTTMYGALLEADYCSIYGTRQSYGYVVPRNNDEAPKESKSKWGWSIHQPLAKAAGGAKRKSLEMSFTGMTSAVERILSKVERASENVSIEERRAIARDAMRAAFEHVASRVLLGLEQTSLKNPGSSRVATVVMAGGVAANKFLRFILASMLAARGYPDVRIVFPPVSLCTDNAAMIAWAGLEMYEAEHIDPRSIRAIRKWPLDELLSPQEDE</sequence>
<comment type="subunit">
    <text evidence="1">Homodimer.</text>
</comment>
<dbReference type="AlphaFoldDB" id="A0A6A5X385"/>
<evidence type="ECO:0000256" key="1">
    <source>
        <dbReference type="HAMAP-Rule" id="MF_03179"/>
    </source>
</evidence>
<comment type="catalytic activity">
    <reaction evidence="1">
        <text>L-threonylcarbamoyladenylate + adenosine(37) in tRNA = N(6)-L-threonylcarbamoyladenosine(37) in tRNA + AMP + H(+)</text>
        <dbReference type="Rhea" id="RHEA:37059"/>
        <dbReference type="Rhea" id="RHEA-COMP:10162"/>
        <dbReference type="Rhea" id="RHEA-COMP:10163"/>
        <dbReference type="ChEBI" id="CHEBI:15378"/>
        <dbReference type="ChEBI" id="CHEBI:73682"/>
        <dbReference type="ChEBI" id="CHEBI:74411"/>
        <dbReference type="ChEBI" id="CHEBI:74418"/>
        <dbReference type="ChEBI" id="CHEBI:456215"/>
        <dbReference type="EC" id="2.3.1.234"/>
    </reaction>
</comment>
<gene>
    <name evidence="4" type="ORF">P154DRAFT_419962</name>
</gene>
<proteinExistence type="inferred from homology"/>
<keyword evidence="5" id="KW-1185">Reference proteome</keyword>
<organism evidence="4 5">
    <name type="scientific">Amniculicola lignicola CBS 123094</name>
    <dbReference type="NCBI Taxonomy" id="1392246"/>
    <lineage>
        <taxon>Eukaryota</taxon>
        <taxon>Fungi</taxon>
        <taxon>Dikarya</taxon>
        <taxon>Ascomycota</taxon>
        <taxon>Pezizomycotina</taxon>
        <taxon>Dothideomycetes</taxon>
        <taxon>Pleosporomycetidae</taxon>
        <taxon>Pleosporales</taxon>
        <taxon>Amniculicolaceae</taxon>
        <taxon>Amniculicola</taxon>
    </lineage>
</organism>
<accession>A0A6A5X385</accession>
<evidence type="ECO:0000313" key="5">
    <source>
        <dbReference type="Proteomes" id="UP000799779"/>
    </source>
</evidence>
<keyword evidence="1" id="KW-0479">Metal-binding</keyword>
<protein>
    <recommendedName>
        <fullName evidence="3">Gcp-like domain-containing protein</fullName>
    </recommendedName>
</protein>
<dbReference type="GO" id="GO:0005739">
    <property type="term" value="C:mitochondrion"/>
    <property type="evidence" value="ECO:0007669"/>
    <property type="project" value="UniProtKB-SubCell"/>
</dbReference>
<evidence type="ECO:0000256" key="2">
    <source>
        <dbReference type="SAM" id="MobiDB-lite"/>
    </source>
</evidence>
<dbReference type="GO" id="GO:0061711">
    <property type="term" value="F:tRNA N(6)-L-threonylcarbamoyladenine synthase activity"/>
    <property type="evidence" value="ECO:0007669"/>
    <property type="project" value="UniProtKB-EC"/>
</dbReference>
<dbReference type="OrthoDB" id="10259622at2759"/>
<evidence type="ECO:0000259" key="3">
    <source>
        <dbReference type="Pfam" id="PF00814"/>
    </source>
</evidence>
<dbReference type="InterPro" id="IPR022450">
    <property type="entry name" value="TsaD"/>
</dbReference>
<feature type="domain" description="Gcp-like" evidence="3">
    <location>
        <begin position="201"/>
        <end position="444"/>
    </location>
</feature>
<dbReference type="SUPFAM" id="SSF53067">
    <property type="entry name" value="Actin-like ATPase domain"/>
    <property type="match status" value="2"/>
</dbReference>
<dbReference type="Pfam" id="PF00814">
    <property type="entry name" value="TsaD"/>
    <property type="match status" value="2"/>
</dbReference>
<keyword evidence="1" id="KW-0808">Transferase</keyword>
<feature type="domain" description="Gcp-like" evidence="3">
    <location>
        <begin position="130"/>
        <end position="179"/>
    </location>
</feature>
<dbReference type="InterPro" id="IPR043129">
    <property type="entry name" value="ATPase_NBD"/>
</dbReference>
<keyword evidence="1" id="KW-0012">Acyltransferase</keyword>
<reference evidence="4" key="1">
    <citation type="journal article" date="2020" name="Stud. Mycol.">
        <title>101 Dothideomycetes genomes: a test case for predicting lifestyles and emergence of pathogens.</title>
        <authorList>
            <person name="Haridas S."/>
            <person name="Albert R."/>
            <person name="Binder M."/>
            <person name="Bloem J."/>
            <person name="Labutti K."/>
            <person name="Salamov A."/>
            <person name="Andreopoulos B."/>
            <person name="Baker S."/>
            <person name="Barry K."/>
            <person name="Bills G."/>
            <person name="Bluhm B."/>
            <person name="Cannon C."/>
            <person name="Castanera R."/>
            <person name="Culley D."/>
            <person name="Daum C."/>
            <person name="Ezra D."/>
            <person name="Gonzalez J."/>
            <person name="Henrissat B."/>
            <person name="Kuo A."/>
            <person name="Liang C."/>
            <person name="Lipzen A."/>
            <person name="Lutzoni F."/>
            <person name="Magnuson J."/>
            <person name="Mondo S."/>
            <person name="Nolan M."/>
            <person name="Ohm R."/>
            <person name="Pangilinan J."/>
            <person name="Park H.-J."/>
            <person name="Ramirez L."/>
            <person name="Alfaro M."/>
            <person name="Sun H."/>
            <person name="Tritt A."/>
            <person name="Yoshinaga Y."/>
            <person name="Zwiers L.-H."/>
            <person name="Turgeon B."/>
            <person name="Goodwin S."/>
            <person name="Spatafora J."/>
            <person name="Crous P."/>
            <person name="Grigoriev I."/>
        </authorList>
    </citation>
    <scope>NUCLEOTIDE SEQUENCE</scope>
    <source>
        <strain evidence="4">CBS 123094</strain>
    </source>
</reference>
<dbReference type="Proteomes" id="UP000799779">
    <property type="component" value="Unassembled WGS sequence"/>
</dbReference>
<comment type="similarity">
    <text evidence="1">Belongs to the KAE1 / TsaD family.</text>
</comment>
<evidence type="ECO:0000313" key="4">
    <source>
        <dbReference type="EMBL" id="KAF2007368.1"/>
    </source>
</evidence>
<dbReference type="EMBL" id="ML977557">
    <property type="protein sequence ID" value="KAF2007368.1"/>
    <property type="molecule type" value="Genomic_DNA"/>
</dbReference>
<feature type="region of interest" description="Disordered" evidence="2">
    <location>
        <begin position="183"/>
        <end position="206"/>
    </location>
</feature>
<dbReference type="InterPro" id="IPR000905">
    <property type="entry name" value="Gcp-like_dom"/>
</dbReference>
<dbReference type="GO" id="GO:0072670">
    <property type="term" value="P:mitochondrial tRNA threonylcarbamoyladenosine modification"/>
    <property type="evidence" value="ECO:0007669"/>
    <property type="project" value="TreeGrafter"/>
</dbReference>
<keyword evidence="1" id="KW-0496">Mitochondrion</keyword>
<name>A0A6A5X385_9PLEO</name>
<dbReference type="Gene3D" id="3.30.420.40">
    <property type="match status" value="2"/>
</dbReference>